<gene>
    <name evidence="4" type="ORF">CZ674_02160</name>
</gene>
<dbReference type="Pfam" id="PF05025">
    <property type="entry name" value="RbsD_FucU"/>
    <property type="match status" value="1"/>
</dbReference>
<keyword evidence="5" id="KW-1185">Reference proteome</keyword>
<dbReference type="OrthoDB" id="9805009at2"/>
<dbReference type="InterPro" id="IPR050443">
    <property type="entry name" value="RbsD/FucU_mutarotase"/>
</dbReference>
<accession>A0A1R4F1T3</accession>
<name>A0A1R4F1T3_9MICO</name>
<evidence type="ECO:0000313" key="5">
    <source>
        <dbReference type="Proteomes" id="UP000195787"/>
    </source>
</evidence>
<organism evidence="4 5">
    <name type="scientific">Agrococcus casei LMG 22410</name>
    <dbReference type="NCBI Taxonomy" id="1255656"/>
    <lineage>
        <taxon>Bacteria</taxon>
        <taxon>Bacillati</taxon>
        <taxon>Actinomycetota</taxon>
        <taxon>Actinomycetes</taxon>
        <taxon>Micrococcales</taxon>
        <taxon>Microbacteriaceae</taxon>
        <taxon>Agrococcus</taxon>
    </lineage>
</organism>
<dbReference type="InterPro" id="IPR007721">
    <property type="entry name" value="RbsD_FucU"/>
</dbReference>
<dbReference type="SUPFAM" id="SSF102546">
    <property type="entry name" value="RbsD-like"/>
    <property type="match status" value="1"/>
</dbReference>
<comment type="catalytic activity">
    <reaction evidence="1">
        <text>beta-D-ribopyranose = beta-D-ribofuranose</text>
        <dbReference type="Rhea" id="RHEA:25432"/>
        <dbReference type="ChEBI" id="CHEBI:27476"/>
        <dbReference type="ChEBI" id="CHEBI:47002"/>
        <dbReference type="EC" id="5.4.99.62"/>
    </reaction>
</comment>
<proteinExistence type="predicted"/>
<keyword evidence="2" id="KW-0413">Isomerase</keyword>
<dbReference type="GO" id="GO:0042806">
    <property type="term" value="F:fucose binding"/>
    <property type="evidence" value="ECO:0007669"/>
    <property type="project" value="TreeGrafter"/>
</dbReference>
<dbReference type="GO" id="GO:0006004">
    <property type="term" value="P:fucose metabolic process"/>
    <property type="evidence" value="ECO:0007669"/>
    <property type="project" value="TreeGrafter"/>
</dbReference>
<dbReference type="GO" id="GO:0062193">
    <property type="term" value="F:D-ribose pyranase activity"/>
    <property type="evidence" value="ECO:0007669"/>
    <property type="project" value="UniProtKB-EC"/>
</dbReference>
<evidence type="ECO:0000256" key="2">
    <source>
        <dbReference type="ARBA" id="ARBA00023235"/>
    </source>
</evidence>
<dbReference type="EMBL" id="FUHU01000010">
    <property type="protein sequence ID" value="SJM49908.1"/>
    <property type="molecule type" value="Genomic_DNA"/>
</dbReference>
<sequence length="141" mass="15661">MLTGINPLLNGDLLRVLDHMGHNDVILIADAHYPSYGMGVPVLEVASTTPDVVAAVRSVFPIDYYAEASVTFMTAEPGVGEEVQAQLRDAVNTSLDERVEWIDRFDFYERGREVFAVIRTAETRKYGCIMLRKGVVGDPEQ</sequence>
<dbReference type="GeneID" id="303172001"/>
<comment type="catalytic activity">
    <reaction evidence="3">
        <text>alpha-L-fucose = beta-L-fucose</text>
        <dbReference type="Rhea" id="RHEA:25580"/>
        <dbReference type="ChEBI" id="CHEBI:42548"/>
        <dbReference type="ChEBI" id="CHEBI:42589"/>
        <dbReference type="EC" id="5.1.3.29"/>
    </reaction>
</comment>
<dbReference type="PANTHER" id="PTHR31690">
    <property type="entry name" value="FUCOSE MUTAROTASE"/>
    <property type="match status" value="1"/>
</dbReference>
<reference evidence="4 5" key="1">
    <citation type="submission" date="2017-02" db="EMBL/GenBank/DDBJ databases">
        <authorList>
            <person name="Peterson S.W."/>
        </authorList>
    </citation>
    <scope>NUCLEOTIDE SEQUENCE [LARGE SCALE GENOMIC DNA]</scope>
    <source>
        <strain evidence="4 5">LMG 22410</strain>
    </source>
</reference>
<dbReference type="PANTHER" id="PTHR31690:SF4">
    <property type="entry name" value="FUCOSE MUTAROTASE"/>
    <property type="match status" value="1"/>
</dbReference>
<dbReference type="RefSeq" id="WP_086990816.1">
    <property type="nucleotide sequence ID" value="NZ_FUHU01000010.1"/>
</dbReference>
<dbReference type="AlphaFoldDB" id="A0A1R4F1T3"/>
<dbReference type="Proteomes" id="UP000195787">
    <property type="component" value="Unassembled WGS sequence"/>
</dbReference>
<evidence type="ECO:0000256" key="3">
    <source>
        <dbReference type="ARBA" id="ARBA00036324"/>
    </source>
</evidence>
<dbReference type="Gene3D" id="3.40.1650.10">
    <property type="entry name" value="RbsD-like domain"/>
    <property type="match status" value="1"/>
</dbReference>
<protein>
    <submittedName>
        <fullName evidence="4">L-fucose mutarotase</fullName>
    </submittedName>
</protein>
<evidence type="ECO:0000313" key="4">
    <source>
        <dbReference type="EMBL" id="SJM49908.1"/>
    </source>
</evidence>
<evidence type="ECO:0000256" key="1">
    <source>
        <dbReference type="ARBA" id="ARBA00000223"/>
    </source>
</evidence>
<dbReference type="InterPro" id="IPR023750">
    <property type="entry name" value="RbsD-like_sf"/>
</dbReference>
<dbReference type="GO" id="GO:0036373">
    <property type="term" value="F:L-fucose mutarotase activity"/>
    <property type="evidence" value="ECO:0007669"/>
    <property type="project" value="UniProtKB-EC"/>
</dbReference>